<evidence type="ECO:0000313" key="1">
    <source>
        <dbReference type="EMBL" id="KAJ7779897.1"/>
    </source>
</evidence>
<dbReference type="Proteomes" id="UP001215598">
    <property type="component" value="Unassembled WGS sequence"/>
</dbReference>
<dbReference type="AlphaFoldDB" id="A0AAD7K9C5"/>
<keyword evidence="2" id="KW-1185">Reference proteome</keyword>
<organism evidence="1 2">
    <name type="scientific">Mycena metata</name>
    <dbReference type="NCBI Taxonomy" id="1033252"/>
    <lineage>
        <taxon>Eukaryota</taxon>
        <taxon>Fungi</taxon>
        <taxon>Dikarya</taxon>
        <taxon>Basidiomycota</taxon>
        <taxon>Agaricomycotina</taxon>
        <taxon>Agaricomycetes</taxon>
        <taxon>Agaricomycetidae</taxon>
        <taxon>Agaricales</taxon>
        <taxon>Marasmiineae</taxon>
        <taxon>Mycenaceae</taxon>
        <taxon>Mycena</taxon>
    </lineage>
</organism>
<dbReference type="EMBL" id="JARKIB010000005">
    <property type="protein sequence ID" value="KAJ7779897.1"/>
    <property type="molecule type" value="Genomic_DNA"/>
</dbReference>
<evidence type="ECO:0000313" key="2">
    <source>
        <dbReference type="Proteomes" id="UP001215598"/>
    </source>
</evidence>
<gene>
    <name evidence="1" type="ORF">B0H16DRAFT_727994</name>
</gene>
<comment type="caution">
    <text evidence="1">The sequence shown here is derived from an EMBL/GenBank/DDBJ whole genome shotgun (WGS) entry which is preliminary data.</text>
</comment>
<sequence length="176" mass="19639">MTVGLGLVAAFVCDSANHSQIAFLRSKVQPVMKHEDGTDTTAPHLPPDLERTIFELAALSSPGTMTTLILVALRVKIWIELLLYRIVIVPSVVSCEDYDHYPLRIKKISVPAFRLNEPETNTIPTIFSNYPVRHLYIDARLQPLALQRILPACKRVTNLHVLFDATEHLAALGATF</sequence>
<accession>A0AAD7K9C5</accession>
<proteinExistence type="predicted"/>
<protein>
    <submittedName>
        <fullName evidence="1">Uncharacterized protein</fullName>
    </submittedName>
</protein>
<name>A0AAD7K9C5_9AGAR</name>
<reference evidence="1" key="1">
    <citation type="submission" date="2023-03" db="EMBL/GenBank/DDBJ databases">
        <title>Massive genome expansion in bonnet fungi (Mycena s.s.) driven by repeated elements and novel gene families across ecological guilds.</title>
        <authorList>
            <consortium name="Lawrence Berkeley National Laboratory"/>
            <person name="Harder C.B."/>
            <person name="Miyauchi S."/>
            <person name="Viragh M."/>
            <person name="Kuo A."/>
            <person name="Thoen E."/>
            <person name="Andreopoulos B."/>
            <person name="Lu D."/>
            <person name="Skrede I."/>
            <person name="Drula E."/>
            <person name="Henrissat B."/>
            <person name="Morin E."/>
            <person name="Kohler A."/>
            <person name="Barry K."/>
            <person name="LaButti K."/>
            <person name="Morin E."/>
            <person name="Salamov A."/>
            <person name="Lipzen A."/>
            <person name="Mereny Z."/>
            <person name="Hegedus B."/>
            <person name="Baldrian P."/>
            <person name="Stursova M."/>
            <person name="Weitz H."/>
            <person name="Taylor A."/>
            <person name="Grigoriev I.V."/>
            <person name="Nagy L.G."/>
            <person name="Martin F."/>
            <person name="Kauserud H."/>
        </authorList>
    </citation>
    <scope>NUCLEOTIDE SEQUENCE</scope>
    <source>
        <strain evidence="1">CBHHK182m</strain>
    </source>
</reference>